<dbReference type="Ensembl" id="ENSHHUT00000042441.1">
    <property type="protein sequence ID" value="ENSHHUP00000040865.1"/>
    <property type="gene ID" value="ENSHHUG00000025276.1"/>
</dbReference>
<evidence type="ECO:0000259" key="2">
    <source>
        <dbReference type="PROSITE" id="PS50853"/>
    </source>
</evidence>
<dbReference type="InterPro" id="IPR036116">
    <property type="entry name" value="FN3_sf"/>
</dbReference>
<accession>A0A4W5MTX0</accession>
<dbReference type="SUPFAM" id="SSF49265">
    <property type="entry name" value="Fibronectin type III"/>
    <property type="match status" value="1"/>
</dbReference>
<protein>
    <recommendedName>
        <fullName evidence="2">Fibronectin type-III domain-containing protein</fullName>
    </recommendedName>
</protein>
<dbReference type="AlphaFoldDB" id="A0A4W5MTX0"/>
<keyword evidence="1" id="KW-0393">Immunoglobulin domain</keyword>
<proteinExistence type="predicted"/>
<keyword evidence="4" id="KW-1185">Reference proteome</keyword>
<dbReference type="PANTHER" id="PTHR14340:SF9">
    <property type="entry name" value="FIBRONECTIN TYPE-III DOMAIN-CONTAINING PROTEIN"/>
    <property type="match status" value="1"/>
</dbReference>
<evidence type="ECO:0000313" key="3">
    <source>
        <dbReference type="Ensembl" id="ENSHHUP00000040865.1"/>
    </source>
</evidence>
<dbReference type="PANTHER" id="PTHR14340">
    <property type="entry name" value="MICROFIBRIL-ASSOCIATED GLYCOPROTEIN 3"/>
    <property type="match status" value="1"/>
</dbReference>
<dbReference type="Proteomes" id="UP000314982">
    <property type="component" value="Unassembled WGS sequence"/>
</dbReference>
<name>A0A4W5MTX0_9TELE</name>
<dbReference type="PROSITE" id="PS50853">
    <property type="entry name" value="FN3"/>
    <property type="match status" value="1"/>
</dbReference>
<dbReference type="CDD" id="cd00063">
    <property type="entry name" value="FN3"/>
    <property type="match status" value="1"/>
</dbReference>
<sequence>VCLRTHSGRYTITAKNKAGQKHVNVRVNVLDVPGAPRELKVTDITRATMRLIWKLPANDGGERIKSYLIEKKN</sequence>
<dbReference type="InterPro" id="IPR013783">
    <property type="entry name" value="Ig-like_fold"/>
</dbReference>
<dbReference type="InterPro" id="IPR003961">
    <property type="entry name" value="FN3_dom"/>
</dbReference>
<dbReference type="Gene3D" id="2.60.40.10">
    <property type="entry name" value="Immunoglobulins"/>
    <property type="match status" value="2"/>
</dbReference>
<organism evidence="3 4">
    <name type="scientific">Hucho hucho</name>
    <name type="common">huchen</name>
    <dbReference type="NCBI Taxonomy" id="62062"/>
    <lineage>
        <taxon>Eukaryota</taxon>
        <taxon>Metazoa</taxon>
        <taxon>Chordata</taxon>
        <taxon>Craniata</taxon>
        <taxon>Vertebrata</taxon>
        <taxon>Euteleostomi</taxon>
        <taxon>Actinopterygii</taxon>
        <taxon>Neopterygii</taxon>
        <taxon>Teleostei</taxon>
        <taxon>Protacanthopterygii</taxon>
        <taxon>Salmoniformes</taxon>
        <taxon>Salmonidae</taxon>
        <taxon>Salmoninae</taxon>
        <taxon>Hucho</taxon>
    </lineage>
</organism>
<reference evidence="3" key="3">
    <citation type="submission" date="2025-09" db="UniProtKB">
        <authorList>
            <consortium name="Ensembl"/>
        </authorList>
    </citation>
    <scope>IDENTIFICATION</scope>
</reference>
<evidence type="ECO:0000313" key="4">
    <source>
        <dbReference type="Proteomes" id="UP000314982"/>
    </source>
</evidence>
<evidence type="ECO:0000256" key="1">
    <source>
        <dbReference type="ARBA" id="ARBA00023319"/>
    </source>
</evidence>
<reference evidence="3" key="2">
    <citation type="submission" date="2025-08" db="UniProtKB">
        <authorList>
            <consortium name="Ensembl"/>
        </authorList>
    </citation>
    <scope>IDENTIFICATION</scope>
</reference>
<dbReference type="STRING" id="62062.ENSHHUP00000040865"/>
<feature type="domain" description="Fibronectin type-III" evidence="2">
    <location>
        <begin position="35"/>
        <end position="73"/>
    </location>
</feature>
<reference evidence="4" key="1">
    <citation type="submission" date="2018-06" db="EMBL/GenBank/DDBJ databases">
        <title>Genome assembly of Danube salmon.</title>
        <authorList>
            <person name="Macqueen D.J."/>
            <person name="Gundappa M.K."/>
        </authorList>
    </citation>
    <scope>NUCLEOTIDE SEQUENCE [LARGE SCALE GENOMIC DNA]</scope>
</reference>
<dbReference type="GeneTree" id="ENSGT01110000267173"/>